<dbReference type="SUPFAM" id="SSF57567">
    <property type="entry name" value="Serine protease inhibitors"/>
    <property type="match status" value="2"/>
</dbReference>
<evidence type="ECO:0000256" key="1">
    <source>
        <dbReference type="ARBA" id="ARBA00022737"/>
    </source>
</evidence>
<evidence type="ECO:0000259" key="6">
    <source>
        <dbReference type="PROSITE" id="PS50184"/>
    </source>
</evidence>
<reference evidence="8 9" key="1">
    <citation type="submission" date="2023-11" db="EMBL/GenBank/DDBJ databases">
        <title>Halocaridina rubra genome assembly.</title>
        <authorList>
            <person name="Smith C."/>
        </authorList>
    </citation>
    <scope>NUCLEOTIDE SEQUENCE [LARGE SCALE GENOMIC DNA]</scope>
    <source>
        <strain evidence="8">EP-1</strain>
        <tissue evidence="8">Whole</tissue>
    </source>
</reference>
<comment type="caution">
    <text evidence="4">Lacks conserved residue(s) required for the propagation of feature annotation.</text>
</comment>
<dbReference type="SMART" id="SM00214">
    <property type="entry name" value="VWC"/>
    <property type="match status" value="4"/>
</dbReference>
<dbReference type="SMART" id="SM00216">
    <property type="entry name" value="VWD"/>
    <property type="match status" value="2"/>
</dbReference>
<dbReference type="InterPro" id="IPR001846">
    <property type="entry name" value="VWF_type-D"/>
</dbReference>
<feature type="domain" description="VWFD" evidence="7">
    <location>
        <begin position="403"/>
        <end position="576"/>
    </location>
</feature>
<dbReference type="PROSITE" id="PS51233">
    <property type="entry name" value="VWFD"/>
    <property type="match status" value="2"/>
</dbReference>
<feature type="domain" description="VWFD" evidence="7">
    <location>
        <begin position="727"/>
        <end position="911"/>
    </location>
</feature>
<evidence type="ECO:0008006" key="10">
    <source>
        <dbReference type="Google" id="ProtNLM"/>
    </source>
</evidence>
<evidence type="ECO:0000313" key="9">
    <source>
        <dbReference type="Proteomes" id="UP001381693"/>
    </source>
</evidence>
<evidence type="ECO:0000313" key="8">
    <source>
        <dbReference type="EMBL" id="KAK7066926.1"/>
    </source>
</evidence>
<evidence type="ECO:0000256" key="4">
    <source>
        <dbReference type="PROSITE-ProRule" id="PRU00039"/>
    </source>
</evidence>
<feature type="domain" description="CTCK" evidence="5">
    <location>
        <begin position="1617"/>
        <end position="1716"/>
    </location>
</feature>
<dbReference type="Gene3D" id="2.10.25.10">
    <property type="entry name" value="Laminin"/>
    <property type="match status" value="2"/>
</dbReference>
<feature type="domain" description="VWFC" evidence="6">
    <location>
        <begin position="1054"/>
        <end position="1122"/>
    </location>
</feature>
<keyword evidence="1" id="KW-0677">Repeat</keyword>
<dbReference type="Pfam" id="PF00094">
    <property type="entry name" value="VWD"/>
    <property type="match status" value="2"/>
</dbReference>
<gene>
    <name evidence="8" type="ORF">SK128_023902</name>
</gene>
<dbReference type="CDD" id="cd19941">
    <property type="entry name" value="TIL"/>
    <property type="match status" value="2"/>
</dbReference>
<keyword evidence="2" id="KW-1015">Disulfide bond</keyword>
<dbReference type="PROSITE" id="PS50184">
    <property type="entry name" value="VWFC_2"/>
    <property type="match status" value="1"/>
</dbReference>
<evidence type="ECO:0000259" key="5">
    <source>
        <dbReference type="PROSITE" id="PS01225"/>
    </source>
</evidence>
<comment type="caution">
    <text evidence="8">The sequence shown here is derived from an EMBL/GenBank/DDBJ whole genome shotgun (WGS) entry which is preliminary data.</text>
</comment>
<dbReference type="SMART" id="SM00832">
    <property type="entry name" value="C8"/>
    <property type="match status" value="2"/>
</dbReference>
<evidence type="ECO:0000256" key="3">
    <source>
        <dbReference type="ARBA" id="ARBA00023180"/>
    </source>
</evidence>
<dbReference type="InterPro" id="IPR014853">
    <property type="entry name" value="VWF/SSPO/ZAN-like_Cys-rich_dom"/>
</dbReference>
<dbReference type="Proteomes" id="UP001381693">
    <property type="component" value="Unassembled WGS sequence"/>
</dbReference>
<dbReference type="InterPro" id="IPR036084">
    <property type="entry name" value="Ser_inhib-like_sf"/>
</dbReference>
<dbReference type="InterPro" id="IPR006207">
    <property type="entry name" value="Cys_knot_C"/>
</dbReference>
<name>A0AAN8WMX6_HALRR</name>
<evidence type="ECO:0000259" key="7">
    <source>
        <dbReference type="PROSITE" id="PS51233"/>
    </source>
</evidence>
<proteinExistence type="predicted"/>
<dbReference type="SMART" id="SM00041">
    <property type="entry name" value="CT"/>
    <property type="match status" value="1"/>
</dbReference>
<dbReference type="InterPro" id="IPR050780">
    <property type="entry name" value="Mucin_vWF_Thrombospondin_sf"/>
</dbReference>
<dbReference type="InterPro" id="IPR002919">
    <property type="entry name" value="TIL_dom"/>
</dbReference>
<dbReference type="PROSITE" id="PS01185">
    <property type="entry name" value="CTCK_1"/>
    <property type="match status" value="1"/>
</dbReference>
<evidence type="ECO:0000256" key="2">
    <source>
        <dbReference type="ARBA" id="ARBA00023157"/>
    </source>
</evidence>
<dbReference type="PANTHER" id="PTHR11339:SF402">
    <property type="entry name" value="VWFD DOMAIN-CONTAINING PROTEIN"/>
    <property type="match status" value="1"/>
</dbReference>
<dbReference type="Pfam" id="PF01826">
    <property type="entry name" value="TIL"/>
    <property type="match status" value="2"/>
</dbReference>
<keyword evidence="3" id="KW-0325">Glycoprotein</keyword>
<organism evidence="8 9">
    <name type="scientific">Halocaridina rubra</name>
    <name type="common">Hawaiian red shrimp</name>
    <dbReference type="NCBI Taxonomy" id="373956"/>
    <lineage>
        <taxon>Eukaryota</taxon>
        <taxon>Metazoa</taxon>
        <taxon>Ecdysozoa</taxon>
        <taxon>Arthropoda</taxon>
        <taxon>Crustacea</taxon>
        <taxon>Multicrustacea</taxon>
        <taxon>Malacostraca</taxon>
        <taxon>Eumalacostraca</taxon>
        <taxon>Eucarida</taxon>
        <taxon>Decapoda</taxon>
        <taxon>Pleocyemata</taxon>
        <taxon>Caridea</taxon>
        <taxon>Atyoidea</taxon>
        <taxon>Atyidae</taxon>
        <taxon>Halocaridina</taxon>
    </lineage>
</organism>
<keyword evidence="9" id="KW-1185">Reference proteome</keyword>
<dbReference type="PROSITE" id="PS01225">
    <property type="entry name" value="CTCK_2"/>
    <property type="match status" value="1"/>
</dbReference>
<dbReference type="InterPro" id="IPR001007">
    <property type="entry name" value="VWF_dom"/>
</dbReference>
<dbReference type="Pfam" id="PF08742">
    <property type="entry name" value="C8"/>
    <property type="match status" value="2"/>
</dbReference>
<accession>A0AAN8WMX6</accession>
<dbReference type="EMBL" id="JAXCGZ010018979">
    <property type="protein sequence ID" value="KAK7066926.1"/>
    <property type="molecule type" value="Genomic_DNA"/>
</dbReference>
<protein>
    <recommendedName>
        <fullName evidence="10">Hemocytin</fullName>
    </recommendedName>
</protein>
<dbReference type="PANTHER" id="PTHR11339">
    <property type="entry name" value="EXTRACELLULAR MATRIX GLYCOPROTEIN RELATED"/>
    <property type="match status" value="1"/>
</dbReference>
<sequence>MELPTVTSEPPPPYCDACPGLPKEYYSRCVPCSTGKFYDGQYCVAKGLCPCYKDGIRYEIGAIFESSNCEECECVVGSEGHASCQEKKCPPCKGENEHSVLTPSCTCVCKPCPPKTKVCPSSNYCLNESSWCDNIEDCPDDELDCPTQPPPIPAGCPTKDCPDPWVLKVQETKNRCPIVTCELPPITTPMPCPIPHCPLQFDIVYTPKKPGEICPTYKCQPPITTMEPPTCPPPVCPDGYAVLENIDYYDQQSGWTEDWCPHYQCVPPVTPTAPCPPPACPQGYEVNYKDSKEMLEYCPEYDCSPIITTTMCPPVECPDDLRVMYIDNLEGSACPQYTCIQVTTPFPSTTETPFPQCPPAEIPICAAGETMYTTTEKDDPCPKFACKAPGIVPTTPPEELIIPVCRIVGRTITSFDDSSYQVDPCNHILAGDKVDKIWMISAHRNCSQDMHCDRYLKLNVEEKSMILRPDLRIEWDGQIYTTLQAQRIGKATNTFTISRVGDTLYYESKTYNFEVVWNTDMNIKIEVGKNLKNKVDGLCGLFNKDPKDDKTKPDGKLATSTAEFGKSWLFDGDSCEAIKCSSEHTSEAFQMCNMVQSKPFTECHKTINPSQFLKTCVDEVCQCLQKGGTEGECRCQALNRYVTSCLEINPAASLADWRIVAKCYKLCKPGEVYMDCFQGTCEKTCENLHDGESCPYLENICASGCFCAPGLVRKGDTCVSPDSCRDCVCEGYGDPHFKTFDRFNYTFNGKCSYIAARDKNIRGQHAFQVITRHKQCSDVPVTVCTDAITVLYDSHTLLISGEGEETKVTVDGKGIVTFPHKESWIALEQPDKSQVMAAIPDIEIEVAFFQENFGFSIKIPSHLYFNKTEGLCGNCNYDDSDDLVALNVGLEDSVESFGHSWLFEGEPSDCGVLHKDDRFCILPEPEEDPCLYIMNEDIFGQCHSIEEPAAYVSACQLDACGSSDPMETACHSMQAYARRCADLEICLDWRSDELCPKKCPKGLEYRPCGPGCVRTCDNYKDLDQNTYECLISPVDGCYCPNDEVLDGDICVNVSYCETCDAEGHRLGDTWQTDPCTTCECSKHGSSCSTKTCPGDPICDEGYIIVEMPDTGDECCGSRKKCKIAPVANCTLPTQSKDECGYGKMSELIEAPGKCPQYACVCVKPEDCPELIMPEEDLGPGEEWVLDESGCCPKYVTKCSGECPVEECPEFYSLITKSVKEDKCCPVTSCEPPSDACIYESTFEVNDAGFQRELTEDDETVKKLYKIGDTWEDGLCLKCKCVKHSQGTPRHQCSEQVCTSLEKHPDKGNFQLDVIEVGGQCCPSIIRTACIDDYEVIPVGDRLDDPVNGCRSVECIKTPEGRVDKVEQIFSCDESCPLGWNYEPSPLYPIQCCGACVQVACVIEDQVKNVGESWMSRDLCTTYTCTRDNKNQIQIQAVEVKCAEPSSKEREFYIYSISGSSDRCCSEYTREECLINEIPIRAGETVQDPSDPCTSIKCEIGVDGNVTRKEKETTCDSKCSLGHTYILPKPGSNECCGKCVHTHCVEDGITHSIGEQWSSEGDKCYEYSCESRNDVLTTVALKRDCPYFDPECPEEEIYMDDEGCCKLCRIKRPVKSDCKPNAMPPEETVGIFVLKARGVGTCKNPNPVIGLNRCAGHCDSYTQLASQGGGRAVYISSCFCCKPARYEKILVDMRCDNGYSFTRTNDNVVECECLRCEDNLPEYQGDDPSAILEDSDFYELASQS</sequence>